<dbReference type="GO" id="GO:0043022">
    <property type="term" value="F:ribosome binding"/>
    <property type="evidence" value="ECO:0007669"/>
    <property type="project" value="InterPro"/>
</dbReference>
<dbReference type="GO" id="GO:0006364">
    <property type="term" value="P:rRNA processing"/>
    <property type="evidence" value="ECO:0007669"/>
    <property type="project" value="UniProtKB-UniRule"/>
</dbReference>
<protein>
    <recommendedName>
        <fullName evidence="5">Ribosome maturation factor RimM</fullName>
    </recommendedName>
</protein>
<dbReference type="GO" id="GO:0005840">
    <property type="term" value="C:ribosome"/>
    <property type="evidence" value="ECO:0007669"/>
    <property type="project" value="InterPro"/>
</dbReference>
<dbReference type="RefSeq" id="WP_052023011.1">
    <property type="nucleotide sequence ID" value="NZ_AXCW01000145.1"/>
</dbReference>
<evidence type="ECO:0000259" key="6">
    <source>
        <dbReference type="Pfam" id="PF01782"/>
    </source>
</evidence>
<dbReference type="InterPro" id="IPR009000">
    <property type="entry name" value="Transl_B-barrel_sf"/>
</dbReference>
<comment type="caution">
    <text evidence="8">The sequence shown here is derived from an EMBL/GenBank/DDBJ whole genome shotgun (WGS) entry which is preliminary data.</text>
</comment>
<dbReference type="SUPFAM" id="SSF50447">
    <property type="entry name" value="Translation proteins"/>
    <property type="match status" value="1"/>
</dbReference>
<sequence length="192" mass="20306">MQLTVATLGRPHGLRGEIALDVRTDRPEDRFAVGAVLQTVPAAVGPLTVRATRVLNGRWHATFEEVTDRTRAEEVRGVELVVEADVSDEDDAWYPHELVGLRAERPDGTVVGEVVGLEHLPAQDALVLREPDGARTLVPFVRAIVPVVDVPGGRVVVDAPHGLLAADAVDGAVDDAVVDAVVDADAPGSDEA</sequence>
<evidence type="ECO:0000313" key="8">
    <source>
        <dbReference type="EMBL" id="EYR62938.1"/>
    </source>
</evidence>
<evidence type="ECO:0000256" key="3">
    <source>
        <dbReference type="ARBA" id="ARBA00022552"/>
    </source>
</evidence>
<feature type="domain" description="Ribosome maturation factor RimM PRC barrel" evidence="7">
    <location>
        <begin position="96"/>
        <end position="163"/>
    </location>
</feature>
<dbReference type="AlphaFoldDB" id="A0A021VP94"/>
<evidence type="ECO:0000256" key="5">
    <source>
        <dbReference type="HAMAP-Rule" id="MF_00014"/>
    </source>
</evidence>
<dbReference type="InterPro" id="IPR002676">
    <property type="entry name" value="RimM_N"/>
</dbReference>
<comment type="similarity">
    <text evidence="5">Belongs to the RimM family.</text>
</comment>
<keyword evidence="9" id="KW-1185">Reference proteome</keyword>
<comment type="function">
    <text evidence="5">An accessory protein needed during the final step in the assembly of 30S ribosomal subunit, possibly for assembly of the head region. Essential for efficient processing of 16S rRNA. May be needed both before and after RbfA during the maturation of 16S rRNA. It has affinity for free ribosomal 30S subunits but not for 70S ribosomes.</text>
</comment>
<dbReference type="InterPro" id="IPR011033">
    <property type="entry name" value="PRC_barrel-like_sf"/>
</dbReference>
<dbReference type="Pfam" id="PF24986">
    <property type="entry name" value="PRC_RimM"/>
    <property type="match status" value="1"/>
</dbReference>
<dbReference type="NCBIfam" id="TIGR02273">
    <property type="entry name" value="16S_RimM"/>
    <property type="match status" value="1"/>
</dbReference>
<dbReference type="GO" id="GO:0042274">
    <property type="term" value="P:ribosomal small subunit biogenesis"/>
    <property type="evidence" value="ECO:0007669"/>
    <property type="project" value="UniProtKB-UniRule"/>
</dbReference>
<dbReference type="OrthoDB" id="5381335at2"/>
<comment type="subunit">
    <text evidence="5">Binds ribosomal protein uS19.</text>
</comment>
<accession>A0A021VP94</accession>
<dbReference type="Gene3D" id="2.30.30.240">
    <property type="entry name" value="PRC-barrel domain"/>
    <property type="match status" value="1"/>
</dbReference>
<dbReference type="EMBL" id="AXCW01000145">
    <property type="protein sequence ID" value="EYR62938.1"/>
    <property type="molecule type" value="Genomic_DNA"/>
</dbReference>
<comment type="subcellular location">
    <subcellularLocation>
        <location evidence="5">Cytoplasm</location>
    </subcellularLocation>
</comment>
<evidence type="ECO:0000256" key="1">
    <source>
        <dbReference type="ARBA" id="ARBA00022490"/>
    </source>
</evidence>
<dbReference type="HAMAP" id="MF_00014">
    <property type="entry name" value="Ribosome_mat_RimM"/>
    <property type="match status" value="1"/>
</dbReference>
<keyword evidence="1 5" id="KW-0963">Cytoplasm</keyword>
<dbReference type="Proteomes" id="UP000019753">
    <property type="component" value="Unassembled WGS sequence"/>
</dbReference>
<gene>
    <name evidence="5" type="primary">rimM</name>
    <name evidence="8" type="ORF">N866_04160</name>
</gene>
<proteinExistence type="inferred from homology"/>
<dbReference type="InterPro" id="IPR011961">
    <property type="entry name" value="RimM"/>
</dbReference>
<name>A0A021VP94_9CELL</name>
<dbReference type="PANTHER" id="PTHR33692:SF1">
    <property type="entry name" value="RIBOSOME MATURATION FACTOR RIMM"/>
    <property type="match status" value="1"/>
</dbReference>
<dbReference type="Pfam" id="PF01782">
    <property type="entry name" value="RimM"/>
    <property type="match status" value="1"/>
</dbReference>
<evidence type="ECO:0000259" key="7">
    <source>
        <dbReference type="Pfam" id="PF24986"/>
    </source>
</evidence>
<keyword evidence="4 5" id="KW-0143">Chaperone</keyword>
<keyword evidence="2 5" id="KW-0690">Ribosome biogenesis</keyword>
<dbReference type="InterPro" id="IPR036976">
    <property type="entry name" value="RimM_N_sf"/>
</dbReference>
<dbReference type="SUPFAM" id="SSF50346">
    <property type="entry name" value="PRC-barrel domain"/>
    <property type="match status" value="1"/>
</dbReference>
<dbReference type="GO" id="GO:0005737">
    <property type="term" value="C:cytoplasm"/>
    <property type="evidence" value="ECO:0007669"/>
    <property type="project" value="UniProtKB-SubCell"/>
</dbReference>
<comment type="domain">
    <text evidence="5">The PRC barrel domain binds ribosomal protein uS19.</text>
</comment>
<evidence type="ECO:0000256" key="4">
    <source>
        <dbReference type="ARBA" id="ARBA00023186"/>
    </source>
</evidence>
<evidence type="ECO:0000313" key="9">
    <source>
        <dbReference type="Proteomes" id="UP000019753"/>
    </source>
</evidence>
<reference evidence="8 9" key="1">
    <citation type="submission" date="2014-01" db="EMBL/GenBank/DDBJ databases">
        <title>Actinotalea ferrariae CF5-4.</title>
        <authorList>
            <person name="Chen F."/>
            <person name="Li Y."/>
            <person name="Wang G."/>
        </authorList>
    </citation>
    <scope>NUCLEOTIDE SEQUENCE [LARGE SCALE GENOMIC DNA]</scope>
    <source>
        <strain evidence="8 9">CF5-4</strain>
    </source>
</reference>
<feature type="domain" description="RimM N-terminal" evidence="6">
    <location>
        <begin position="5"/>
        <end position="84"/>
    </location>
</feature>
<organism evidence="8 9">
    <name type="scientific">Actinotalea ferrariae CF5-4</name>
    <dbReference type="NCBI Taxonomy" id="948458"/>
    <lineage>
        <taxon>Bacteria</taxon>
        <taxon>Bacillati</taxon>
        <taxon>Actinomycetota</taxon>
        <taxon>Actinomycetes</taxon>
        <taxon>Micrococcales</taxon>
        <taxon>Cellulomonadaceae</taxon>
        <taxon>Actinotalea</taxon>
    </lineage>
</organism>
<keyword evidence="3 5" id="KW-0698">rRNA processing</keyword>
<evidence type="ECO:0000256" key="2">
    <source>
        <dbReference type="ARBA" id="ARBA00022517"/>
    </source>
</evidence>
<dbReference type="Gene3D" id="2.40.30.60">
    <property type="entry name" value="RimM"/>
    <property type="match status" value="1"/>
</dbReference>
<dbReference type="InterPro" id="IPR056792">
    <property type="entry name" value="PRC_RimM"/>
</dbReference>
<dbReference type="PANTHER" id="PTHR33692">
    <property type="entry name" value="RIBOSOME MATURATION FACTOR RIMM"/>
    <property type="match status" value="1"/>
</dbReference>